<dbReference type="UniPathway" id="UPA00219"/>
<name>A0A0J7J9N9_9GAMM</name>
<dbReference type="InterPro" id="IPR033134">
    <property type="entry name" value="Asp/Glu_racemase_AS_2"/>
</dbReference>
<evidence type="ECO:0000313" key="9">
    <source>
        <dbReference type="Proteomes" id="UP000036102"/>
    </source>
</evidence>
<dbReference type="PROSITE" id="PS00924">
    <property type="entry name" value="ASP_GLU_RACEMASE_2"/>
    <property type="match status" value="1"/>
</dbReference>
<dbReference type="AlphaFoldDB" id="A0A0J7J9N9"/>
<dbReference type="Pfam" id="PF01177">
    <property type="entry name" value="Asp_Glu_race"/>
    <property type="match status" value="1"/>
</dbReference>
<dbReference type="Gene3D" id="3.40.50.1860">
    <property type="match status" value="2"/>
</dbReference>
<evidence type="ECO:0000256" key="6">
    <source>
        <dbReference type="ARBA" id="ARBA00023316"/>
    </source>
</evidence>
<protein>
    <recommendedName>
        <fullName evidence="2 7">Glutamate racemase</fullName>
        <ecNumber evidence="2 7">5.1.1.3</ecNumber>
    </recommendedName>
</protein>
<accession>A0A0J7J9N9</accession>
<dbReference type="SUPFAM" id="SSF53681">
    <property type="entry name" value="Aspartate/glutamate racemase"/>
    <property type="match status" value="2"/>
</dbReference>
<dbReference type="OrthoDB" id="9801055at2"/>
<comment type="catalytic activity">
    <reaction evidence="1 7">
        <text>L-glutamate = D-glutamate</text>
        <dbReference type="Rhea" id="RHEA:12813"/>
        <dbReference type="ChEBI" id="CHEBI:29985"/>
        <dbReference type="ChEBI" id="CHEBI:29986"/>
        <dbReference type="EC" id="5.1.1.3"/>
    </reaction>
</comment>
<dbReference type="GO" id="GO:0009252">
    <property type="term" value="P:peptidoglycan biosynthetic process"/>
    <property type="evidence" value="ECO:0007669"/>
    <property type="project" value="UniProtKB-UniRule"/>
</dbReference>
<keyword evidence="4 7" id="KW-0573">Peptidoglycan synthesis</keyword>
<dbReference type="STRING" id="1658765.Msub_11357"/>
<dbReference type="HAMAP" id="MF_00258">
    <property type="entry name" value="Glu_racemase"/>
    <property type="match status" value="1"/>
</dbReference>
<dbReference type="PATRIC" id="fig|1658765.3.peg.1349"/>
<dbReference type="InterPro" id="IPR004391">
    <property type="entry name" value="Glu_race"/>
</dbReference>
<comment type="caution">
    <text evidence="8">The sequence shown here is derived from an EMBL/GenBank/DDBJ whole genome shotgun (WGS) entry which is preliminary data.</text>
</comment>
<dbReference type="NCBIfam" id="TIGR00067">
    <property type="entry name" value="glut_race"/>
    <property type="match status" value="1"/>
</dbReference>
<dbReference type="EMBL" id="LFBU01000001">
    <property type="protein sequence ID" value="KMQ75158.1"/>
    <property type="molecule type" value="Genomic_DNA"/>
</dbReference>
<keyword evidence="9" id="KW-1185">Reference proteome</keyword>
<feature type="active site" description="Proton donor/acceptor" evidence="7">
    <location>
        <position position="187"/>
    </location>
</feature>
<keyword evidence="6 7" id="KW-0961">Cell wall biogenesis/degradation</keyword>
<dbReference type="GO" id="GO:0071555">
    <property type="term" value="P:cell wall organization"/>
    <property type="evidence" value="ECO:0007669"/>
    <property type="project" value="UniProtKB-KW"/>
</dbReference>
<dbReference type="RefSeq" id="WP_048495288.1">
    <property type="nucleotide sequence ID" value="NZ_LFBU01000001.1"/>
</dbReference>
<comment type="function">
    <text evidence="7">Provides the (R)-glutamate required for cell wall biosynthesis.</text>
</comment>
<dbReference type="InterPro" id="IPR018187">
    <property type="entry name" value="Asp/Glu_racemase_AS_1"/>
</dbReference>
<dbReference type="GO" id="GO:0008881">
    <property type="term" value="F:glutamate racemase activity"/>
    <property type="evidence" value="ECO:0007669"/>
    <property type="project" value="UniProtKB-UniRule"/>
</dbReference>
<keyword evidence="3 7" id="KW-0133">Cell shape</keyword>
<dbReference type="InterPro" id="IPR001920">
    <property type="entry name" value="Asp/Glu_race"/>
</dbReference>
<proteinExistence type="inferred from homology"/>
<sequence>MSGQSPPRVLVFDSGIGGLSVAACIHQHLPGADLVYLADNAGFPYGDKPEAVVIERSCTLIGRALEQYPADIVVVACNTASTVVLPHLRGMTPVPVVGVVPAIKPAAAKTRNRRIGLLATPATVRRPYLDRLIEEFAGDCRVERIGHHGLVRWAEDLVAGNVVPAAELWEAMAAFREAGVDTVVLGCTHYPLLLENLRQSLPAVEFWVDSGEAIARRVAWLLDQAGQLAVARSPVAEPASPPVTAALFSGPAPEGIAVFMAGLGLSPRRVHGAWPAELLVATEAGSA</sequence>
<evidence type="ECO:0000256" key="5">
    <source>
        <dbReference type="ARBA" id="ARBA00023235"/>
    </source>
</evidence>
<dbReference type="PROSITE" id="PS00923">
    <property type="entry name" value="ASP_GLU_RACEMASE_1"/>
    <property type="match status" value="1"/>
</dbReference>
<organism evidence="8 9">
    <name type="scientific">Marinobacter subterrani</name>
    <dbReference type="NCBI Taxonomy" id="1658765"/>
    <lineage>
        <taxon>Bacteria</taxon>
        <taxon>Pseudomonadati</taxon>
        <taxon>Pseudomonadota</taxon>
        <taxon>Gammaproteobacteria</taxon>
        <taxon>Pseudomonadales</taxon>
        <taxon>Marinobacteraceae</taxon>
        <taxon>Marinobacter</taxon>
    </lineage>
</organism>
<evidence type="ECO:0000256" key="2">
    <source>
        <dbReference type="ARBA" id="ARBA00013090"/>
    </source>
</evidence>
<evidence type="ECO:0000313" key="8">
    <source>
        <dbReference type="EMBL" id="KMQ75158.1"/>
    </source>
</evidence>
<gene>
    <name evidence="7" type="primary">murI</name>
    <name evidence="8" type="ORF">Msub_11357</name>
</gene>
<feature type="binding site" evidence="7">
    <location>
        <begin position="188"/>
        <end position="189"/>
    </location>
    <ligand>
        <name>substrate</name>
    </ligand>
</feature>
<comment type="pathway">
    <text evidence="7">Cell wall biogenesis; peptidoglycan biosynthesis.</text>
</comment>
<dbReference type="PANTHER" id="PTHR21198:SF2">
    <property type="entry name" value="GLUTAMATE RACEMASE"/>
    <property type="match status" value="1"/>
</dbReference>
<feature type="binding site" evidence="7">
    <location>
        <begin position="13"/>
        <end position="14"/>
    </location>
    <ligand>
        <name>substrate</name>
    </ligand>
</feature>
<comment type="similarity">
    <text evidence="7">Belongs to the aspartate/glutamate racemases family.</text>
</comment>
<reference evidence="8 9" key="1">
    <citation type="submission" date="2015-06" db="EMBL/GenBank/DDBJ databases">
        <title>Marinobacter subterrani, a genetically tractable neutrophilic iron-oxidizing strain isolated from the Soudan Iron Mine.</title>
        <authorList>
            <person name="Bonis B.M."/>
            <person name="Gralnick J.A."/>
        </authorList>
    </citation>
    <scope>NUCLEOTIDE SEQUENCE [LARGE SCALE GENOMIC DNA]</scope>
    <source>
        <strain evidence="8 9">JG233</strain>
    </source>
</reference>
<feature type="active site" description="Proton donor/acceptor" evidence="7">
    <location>
        <position position="77"/>
    </location>
</feature>
<dbReference type="PANTHER" id="PTHR21198">
    <property type="entry name" value="GLUTAMATE RACEMASE"/>
    <property type="match status" value="1"/>
</dbReference>
<dbReference type="GO" id="GO:0008360">
    <property type="term" value="P:regulation of cell shape"/>
    <property type="evidence" value="ECO:0007669"/>
    <property type="project" value="UniProtKB-KW"/>
</dbReference>
<feature type="binding site" evidence="7">
    <location>
        <begin position="45"/>
        <end position="46"/>
    </location>
    <ligand>
        <name>substrate</name>
    </ligand>
</feature>
<feature type="binding site" evidence="7">
    <location>
        <begin position="78"/>
        <end position="79"/>
    </location>
    <ligand>
        <name>substrate</name>
    </ligand>
</feature>
<dbReference type="EC" id="5.1.1.3" evidence="2 7"/>
<keyword evidence="5 7" id="KW-0413">Isomerase</keyword>
<evidence type="ECO:0000256" key="1">
    <source>
        <dbReference type="ARBA" id="ARBA00001602"/>
    </source>
</evidence>
<evidence type="ECO:0000256" key="3">
    <source>
        <dbReference type="ARBA" id="ARBA00022960"/>
    </source>
</evidence>
<evidence type="ECO:0000256" key="7">
    <source>
        <dbReference type="HAMAP-Rule" id="MF_00258"/>
    </source>
</evidence>
<dbReference type="Proteomes" id="UP000036102">
    <property type="component" value="Unassembled WGS sequence"/>
</dbReference>
<evidence type="ECO:0000256" key="4">
    <source>
        <dbReference type="ARBA" id="ARBA00022984"/>
    </source>
</evidence>
<dbReference type="InterPro" id="IPR015942">
    <property type="entry name" value="Asp/Glu/hydantoin_racemase"/>
</dbReference>